<gene>
    <name evidence="1" type="ORF">OMM_13984</name>
</gene>
<dbReference type="EMBL" id="ATBP01002657">
    <property type="protein sequence ID" value="ETR65610.1"/>
    <property type="molecule type" value="Genomic_DNA"/>
</dbReference>
<comment type="caution">
    <text evidence="1">The sequence shown here is derived from an EMBL/GenBank/DDBJ whole genome shotgun (WGS) entry which is preliminary data.</text>
</comment>
<feature type="non-terminal residue" evidence="1">
    <location>
        <position position="1"/>
    </location>
</feature>
<proteinExistence type="predicted"/>
<protein>
    <submittedName>
        <fullName evidence="1">Uncharacterized protein</fullName>
    </submittedName>
</protein>
<dbReference type="AlphaFoldDB" id="A0A1V1NSN6"/>
<evidence type="ECO:0000313" key="1">
    <source>
        <dbReference type="EMBL" id="ETR65610.1"/>
    </source>
</evidence>
<feature type="non-terminal residue" evidence="1">
    <location>
        <position position="359"/>
    </location>
</feature>
<reference evidence="2" key="1">
    <citation type="submission" date="2012-11" db="EMBL/GenBank/DDBJ databases">
        <authorList>
            <person name="Lucero-Rivera Y.E."/>
            <person name="Tovar-Ramirez D."/>
        </authorList>
    </citation>
    <scope>NUCLEOTIDE SEQUENCE [LARGE SCALE GENOMIC DNA]</scope>
    <source>
        <strain evidence="2">Araruama</strain>
    </source>
</reference>
<name>A0A1V1NSN6_9BACT</name>
<sequence length="359" mass="37719">AGQLANMLEISVDTISADVGTGGLYINESDGIIIDTVPEISVNRIKNDLTIDLENSPTDSSQSNIVSTGDVEIIAETGDITVNTITATGYVNIAANTNTSNININTITSENYVNIISTASTGNITIHTIDATGYVITNSSAEGDILINLIESDDDVTITASNGSILENLVDDEHDIIAGIDKTITLTASNHIAGTNDFNDENAYFELATNTILNASSTVQGNIYIKGTGKLILNDIDTTDGKIDILAPDQLTALDIQSGGENGSITLHNTSGDILIGAIISSEKINMTSDQGAIIDHTDDTIIDLTANDLITLIANTHIHATGETDTFLEFANNSLIDAKTLTEGNIHIQGEGGLTLQN</sequence>
<evidence type="ECO:0000313" key="2">
    <source>
        <dbReference type="Proteomes" id="UP000189670"/>
    </source>
</evidence>
<accession>A0A1V1NSN6</accession>
<dbReference type="Proteomes" id="UP000189670">
    <property type="component" value="Unassembled WGS sequence"/>
</dbReference>
<organism evidence="1 2">
    <name type="scientific">Candidatus Magnetoglobus multicellularis str. Araruama</name>
    <dbReference type="NCBI Taxonomy" id="890399"/>
    <lineage>
        <taxon>Bacteria</taxon>
        <taxon>Pseudomonadati</taxon>
        <taxon>Thermodesulfobacteriota</taxon>
        <taxon>Desulfobacteria</taxon>
        <taxon>Desulfobacterales</taxon>
        <taxon>Desulfobacteraceae</taxon>
        <taxon>Candidatus Magnetoglobus</taxon>
    </lineage>
</organism>